<dbReference type="SUPFAM" id="SSF54106">
    <property type="entry name" value="LysM domain"/>
    <property type="match status" value="1"/>
</dbReference>
<protein>
    <submittedName>
        <fullName evidence="3">Peptidase M23</fullName>
    </submittedName>
</protein>
<dbReference type="InterPro" id="IPR050570">
    <property type="entry name" value="Cell_wall_metabolism_enzyme"/>
</dbReference>
<organism evidence="3 4">
    <name type="scientific">Meridianimarinicoccus roseus</name>
    <dbReference type="NCBI Taxonomy" id="2072018"/>
    <lineage>
        <taxon>Bacteria</taxon>
        <taxon>Pseudomonadati</taxon>
        <taxon>Pseudomonadota</taxon>
        <taxon>Alphaproteobacteria</taxon>
        <taxon>Rhodobacterales</taxon>
        <taxon>Paracoccaceae</taxon>
        <taxon>Meridianimarinicoccus</taxon>
    </lineage>
</organism>
<dbReference type="CDD" id="cd00118">
    <property type="entry name" value="LysM"/>
    <property type="match status" value="1"/>
</dbReference>
<accession>A0A2V2LDP7</accession>
<gene>
    <name evidence="3" type="ORF">DKT77_16010</name>
</gene>
<feature type="region of interest" description="Disordered" evidence="1">
    <location>
        <begin position="241"/>
        <end position="302"/>
    </location>
</feature>
<proteinExistence type="predicted"/>
<sequence length="416" mass="41837">MTRAPSRDRSGRPDAVLPRAVAPPATRRVSRLALLAVIGTLAGCSSISLPGGFDLINGEPVTDSARQPTAPRPEPDARGVISYPTYQVAVAREDDTVAAMAGRLGLGAGALAEANGLPETASLREGELLLLPSRVADAGSPGGLASGGEVDVATLAGSALDRAEGRAPAAAPGTASSQSSTPTGAEPRRHTVQRGETAYSIARRYDVSARAIGDWNGLNSTLDVREGQVLLIPVATGPAPDVAAVTPPGSGSPTPEPPSAAAPQPSENLPSVAGAAAASGTAAATATPPVTAPQTGASDTARLAQPVSGRIIRGYSPGRNEGVDFGAEAGAPVRAAEAGTVAAITRDTDQIQIIVLSHAGGLLTVYANVGDIIVEKGTSVSRGQRIASVGAAEEPFLHFEVLQGAKRVDPVPYLSR</sequence>
<dbReference type="PROSITE" id="PS51782">
    <property type="entry name" value="LYSM"/>
    <property type="match status" value="1"/>
</dbReference>
<evidence type="ECO:0000313" key="3">
    <source>
        <dbReference type="EMBL" id="PWR01634.1"/>
    </source>
</evidence>
<dbReference type="PANTHER" id="PTHR21666">
    <property type="entry name" value="PEPTIDASE-RELATED"/>
    <property type="match status" value="1"/>
</dbReference>
<feature type="region of interest" description="Disordered" evidence="1">
    <location>
        <begin position="60"/>
        <end position="79"/>
    </location>
</feature>
<keyword evidence="4" id="KW-1185">Reference proteome</keyword>
<evidence type="ECO:0000313" key="4">
    <source>
        <dbReference type="Proteomes" id="UP000245680"/>
    </source>
</evidence>
<dbReference type="SUPFAM" id="SSF51261">
    <property type="entry name" value="Duplicated hybrid motif"/>
    <property type="match status" value="1"/>
</dbReference>
<dbReference type="OrthoDB" id="9795421at2"/>
<dbReference type="Proteomes" id="UP000245680">
    <property type="component" value="Unassembled WGS sequence"/>
</dbReference>
<dbReference type="RefSeq" id="WP_109812675.1">
    <property type="nucleotide sequence ID" value="NZ_QGKU01000048.1"/>
</dbReference>
<name>A0A2V2LDP7_9RHOB</name>
<dbReference type="InterPro" id="IPR016047">
    <property type="entry name" value="M23ase_b-sheet_dom"/>
</dbReference>
<feature type="compositionally biased region" description="Low complexity" evidence="1">
    <location>
        <begin position="261"/>
        <end position="293"/>
    </location>
</feature>
<dbReference type="Pfam" id="PF01476">
    <property type="entry name" value="LysM"/>
    <property type="match status" value="2"/>
</dbReference>
<dbReference type="CDD" id="cd12797">
    <property type="entry name" value="M23_peptidase"/>
    <property type="match status" value="1"/>
</dbReference>
<dbReference type="InterPro" id="IPR018392">
    <property type="entry name" value="LysM"/>
</dbReference>
<comment type="caution">
    <text evidence="3">The sequence shown here is derived from an EMBL/GenBank/DDBJ whole genome shotgun (WGS) entry which is preliminary data.</text>
</comment>
<reference evidence="3 4" key="1">
    <citation type="submission" date="2018-05" db="EMBL/GenBank/DDBJ databases">
        <title>Rhodobacteraceae gen. nov., sp. nov. isolated from sea water.</title>
        <authorList>
            <person name="Ren Y."/>
        </authorList>
    </citation>
    <scope>NUCLEOTIDE SEQUENCE [LARGE SCALE GENOMIC DNA]</scope>
    <source>
        <strain evidence="3 4">TG-679</strain>
    </source>
</reference>
<feature type="domain" description="LysM" evidence="2">
    <location>
        <begin position="188"/>
        <end position="232"/>
    </location>
</feature>
<dbReference type="InterPro" id="IPR036779">
    <property type="entry name" value="LysM_dom_sf"/>
</dbReference>
<dbReference type="Gene3D" id="3.10.350.10">
    <property type="entry name" value="LysM domain"/>
    <property type="match status" value="1"/>
</dbReference>
<dbReference type="SMART" id="SM00257">
    <property type="entry name" value="LysM"/>
    <property type="match status" value="2"/>
</dbReference>
<evidence type="ECO:0000259" key="2">
    <source>
        <dbReference type="PROSITE" id="PS51782"/>
    </source>
</evidence>
<dbReference type="AlphaFoldDB" id="A0A2V2LDP7"/>
<dbReference type="GO" id="GO:0004222">
    <property type="term" value="F:metalloendopeptidase activity"/>
    <property type="evidence" value="ECO:0007669"/>
    <property type="project" value="TreeGrafter"/>
</dbReference>
<dbReference type="EMBL" id="QGKU01000048">
    <property type="protein sequence ID" value="PWR01634.1"/>
    <property type="molecule type" value="Genomic_DNA"/>
</dbReference>
<feature type="region of interest" description="Disordered" evidence="1">
    <location>
        <begin position="163"/>
        <end position="197"/>
    </location>
</feature>
<evidence type="ECO:0000256" key="1">
    <source>
        <dbReference type="SAM" id="MobiDB-lite"/>
    </source>
</evidence>
<dbReference type="InterPro" id="IPR011055">
    <property type="entry name" value="Dup_hybrid_motif"/>
</dbReference>
<dbReference type="Pfam" id="PF01551">
    <property type="entry name" value="Peptidase_M23"/>
    <property type="match status" value="1"/>
</dbReference>
<feature type="compositionally biased region" description="Low complexity" evidence="1">
    <location>
        <begin position="166"/>
        <end position="185"/>
    </location>
</feature>
<dbReference type="Gene3D" id="2.70.70.10">
    <property type="entry name" value="Glucose Permease (Domain IIA)"/>
    <property type="match status" value="1"/>
</dbReference>
<dbReference type="PANTHER" id="PTHR21666:SF270">
    <property type="entry name" value="MUREIN HYDROLASE ACTIVATOR ENVC"/>
    <property type="match status" value="1"/>
</dbReference>